<evidence type="ECO:0000256" key="10">
    <source>
        <dbReference type="SAM" id="Phobius"/>
    </source>
</evidence>
<evidence type="ECO:0000256" key="2">
    <source>
        <dbReference type="ARBA" id="ARBA00012438"/>
    </source>
</evidence>
<proteinExistence type="predicted"/>
<keyword evidence="10" id="KW-0472">Membrane</keyword>
<feature type="transmembrane region" description="Helical" evidence="10">
    <location>
        <begin position="67"/>
        <end position="92"/>
    </location>
</feature>
<dbReference type="PANTHER" id="PTHR24421">
    <property type="entry name" value="NITRATE/NITRITE SENSOR PROTEIN NARX-RELATED"/>
    <property type="match status" value="1"/>
</dbReference>
<evidence type="ECO:0000259" key="11">
    <source>
        <dbReference type="Pfam" id="PF02518"/>
    </source>
</evidence>
<gene>
    <name evidence="13" type="ORF">Prum_102370</name>
</gene>
<keyword evidence="10" id="KW-0812">Transmembrane</keyword>
<dbReference type="Gene3D" id="3.30.565.10">
    <property type="entry name" value="Histidine kinase-like ATPase, C-terminal domain"/>
    <property type="match status" value="1"/>
</dbReference>
<dbReference type="Proteomes" id="UP000482960">
    <property type="component" value="Unassembled WGS sequence"/>
</dbReference>
<reference evidence="13 14" key="1">
    <citation type="submission" date="2020-03" db="EMBL/GenBank/DDBJ databases">
        <title>Whole genome shotgun sequence of Phytohabitans rumicis NBRC 108638.</title>
        <authorList>
            <person name="Komaki H."/>
            <person name="Tamura T."/>
        </authorList>
    </citation>
    <scope>NUCLEOTIDE SEQUENCE [LARGE SCALE GENOMIC DNA]</scope>
    <source>
        <strain evidence="13 14">NBRC 108638</strain>
    </source>
</reference>
<keyword evidence="7" id="KW-0067">ATP-binding</keyword>
<dbReference type="Pfam" id="PF02518">
    <property type="entry name" value="HATPase_c"/>
    <property type="match status" value="1"/>
</dbReference>
<keyword evidence="6 13" id="KW-0418">Kinase</keyword>
<dbReference type="CDD" id="cd16917">
    <property type="entry name" value="HATPase_UhpB-NarQ-NarX-like"/>
    <property type="match status" value="1"/>
</dbReference>
<evidence type="ECO:0000256" key="8">
    <source>
        <dbReference type="ARBA" id="ARBA00023012"/>
    </source>
</evidence>
<evidence type="ECO:0000256" key="5">
    <source>
        <dbReference type="ARBA" id="ARBA00022741"/>
    </source>
</evidence>
<keyword evidence="14" id="KW-1185">Reference proteome</keyword>
<feature type="transmembrane region" description="Helical" evidence="10">
    <location>
        <begin position="40"/>
        <end position="60"/>
    </location>
</feature>
<feature type="transmembrane region" description="Helical" evidence="10">
    <location>
        <begin position="133"/>
        <end position="152"/>
    </location>
</feature>
<sequence>MDAMNTHGAMGAVRAVPRALRDDLWTVAADPLPPMARPRWLARLPHVAVVLCAVLLFASFEGGRPLSLVLAAIQAAALVMALFRPVLAWWIVTLAMVAGALTHGDPYPWSPATVAAMAGVLFLLALRARARVVVEALAVTVLVGLVSTGLHIDIKNPNAGWTVVFFYTDVGQTVALWILPAVLGAVRRARRESRTKLAAQERISAEERARRTLLEERTRIARELHDVVAHHLSVISIQAQVAPHLVADPPEELRQNLAGIRGNALEALSELRRVLGVLRVERESAHAPQPTLDVLDELVGNVRDAGLAVTARTTGEVRPLPPGVELSAYRIVQEALSNAIRHAPGATVTVEVAYRPADLVIRVVNTAPTAPAPSPSDGGHGLLGMRERVAMLGGTLATGPTPDRGYEVTATLPAPSTGDTT</sequence>
<evidence type="ECO:0000259" key="12">
    <source>
        <dbReference type="Pfam" id="PF07730"/>
    </source>
</evidence>
<evidence type="ECO:0000256" key="4">
    <source>
        <dbReference type="ARBA" id="ARBA00022679"/>
    </source>
</evidence>
<keyword evidence="4" id="KW-0808">Transferase</keyword>
<keyword evidence="3" id="KW-0597">Phosphoprotein</keyword>
<evidence type="ECO:0000313" key="14">
    <source>
        <dbReference type="Proteomes" id="UP000482960"/>
    </source>
</evidence>
<dbReference type="PANTHER" id="PTHR24421:SF10">
    <property type="entry name" value="NITRATE_NITRITE SENSOR PROTEIN NARQ"/>
    <property type="match status" value="1"/>
</dbReference>
<evidence type="ECO:0000313" key="13">
    <source>
        <dbReference type="EMBL" id="GFJ96595.1"/>
    </source>
</evidence>
<dbReference type="SUPFAM" id="SSF55874">
    <property type="entry name" value="ATPase domain of HSP90 chaperone/DNA topoisomerase II/histidine kinase"/>
    <property type="match status" value="1"/>
</dbReference>
<dbReference type="GO" id="GO:0005524">
    <property type="term" value="F:ATP binding"/>
    <property type="evidence" value="ECO:0007669"/>
    <property type="project" value="UniProtKB-KW"/>
</dbReference>
<feature type="domain" description="Signal transduction histidine kinase subgroup 3 dimerisation and phosphoacceptor" evidence="12">
    <location>
        <begin position="216"/>
        <end position="281"/>
    </location>
</feature>
<evidence type="ECO:0000256" key="3">
    <source>
        <dbReference type="ARBA" id="ARBA00022553"/>
    </source>
</evidence>
<keyword evidence="8" id="KW-0902">Two-component regulatory system</keyword>
<feature type="transmembrane region" description="Helical" evidence="10">
    <location>
        <begin position="107"/>
        <end position="126"/>
    </location>
</feature>
<dbReference type="Pfam" id="PF07730">
    <property type="entry name" value="HisKA_3"/>
    <property type="match status" value="1"/>
</dbReference>
<comment type="catalytic activity">
    <reaction evidence="1">
        <text>ATP + protein L-histidine = ADP + protein N-phospho-L-histidine.</text>
        <dbReference type="EC" id="2.7.13.3"/>
    </reaction>
</comment>
<dbReference type="EMBL" id="BLPG01000002">
    <property type="protein sequence ID" value="GFJ96595.1"/>
    <property type="molecule type" value="Genomic_DNA"/>
</dbReference>
<dbReference type="GO" id="GO:0016020">
    <property type="term" value="C:membrane"/>
    <property type="evidence" value="ECO:0007669"/>
    <property type="project" value="InterPro"/>
</dbReference>
<keyword evidence="5" id="KW-0547">Nucleotide-binding</keyword>
<dbReference type="EC" id="2.7.13.3" evidence="2"/>
<dbReference type="Gene3D" id="1.20.5.1930">
    <property type="match status" value="1"/>
</dbReference>
<dbReference type="InterPro" id="IPR036890">
    <property type="entry name" value="HATPase_C_sf"/>
</dbReference>
<dbReference type="GO" id="GO:0046983">
    <property type="term" value="F:protein dimerization activity"/>
    <property type="evidence" value="ECO:0007669"/>
    <property type="project" value="InterPro"/>
</dbReference>
<dbReference type="GO" id="GO:0000155">
    <property type="term" value="F:phosphorelay sensor kinase activity"/>
    <property type="evidence" value="ECO:0007669"/>
    <property type="project" value="InterPro"/>
</dbReference>
<evidence type="ECO:0000256" key="6">
    <source>
        <dbReference type="ARBA" id="ARBA00022777"/>
    </source>
</evidence>
<dbReference type="InterPro" id="IPR050482">
    <property type="entry name" value="Sensor_HK_TwoCompSys"/>
</dbReference>
<keyword evidence="10" id="KW-1133">Transmembrane helix</keyword>
<dbReference type="AlphaFoldDB" id="A0A6V8LUY6"/>
<dbReference type="InterPro" id="IPR003594">
    <property type="entry name" value="HATPase_dom"/>
</dbReference>
<protein>
    <recommendedName>
        <fullName evidence="2">histidine kinase</fullName>
        <ecNumber evidence="2">2.7.13.3</ecNumber>
    </recommendedName>
</protein>
<organism evidence="13 14">
    <name type="scientific">Phytohabitans rumicis</name>
    <dbReference type="NCBI Taxonomy" id="1076125"/>
    <lineage>
        <taxon>Bacteria</taxon>
        <taxon>Bacillati</taxon>
        <taxon>Actinomycetota</taxon>
        <taxon>Actinomycetes</taxon>
        <taxon>Micromonosporales</taxon>
        <taxon>Micromonosporaceae</taxon>
    </lineage>
</organism>
<evidence type="ECO:0000256" key="7">
    <source>
        <dbReference type="ARBA" id="ARBA00022840"/>
    </source>
</evidence>
<evidence type="ECO:0000256" key="1">
    <source>
        <dbReference type="ARBA" id="ARBA00000085"/>
    </source>
</evidence>
<comment type="caution">
    <text evidence="13">The sequence shown here is derived from an EMBL/GenBank/DDBJ whole genome shotgun (WGS) entry which is preliminary data.</text>
</comment>
<feature type="transmembrane region" description="Helical" evidence="10">
    <location>
        <begin position="164"/>
        <end position="186"/>
    </location>
</feature>
<accession>A0A6V8LUY6</accession>
<feature type="region of interest" description="Disordered" evidence="9">
    <location>
        <begin position="394"/>
        <end position="421"/>
    </location>
</feature>
<dbReference type="InterPro" id="IPR011712">
    <property type="entry name" value="Sig_transdc_His_kin_sub3_dim/P"/>
</dbReference>
<feature type="domain" description="Histidine kinase/HSP90-like ATPase" evidence="11">
    <location>
        <begin position="324"/>
        <end position="415"/>
    </location>
</feature>
<evidence type="ECO:0000256" key="9">
    <source>
        <dbReference type="SAM" id="MobiDB-lite"/>
    </source>
</evidence>
<reference evidence="13 14" key="2">
    <citation type="submission" date="2020-03" db="EMBL/GenBank/DDBJ databases">
        <authorList>
            <person name="Ichikawa N."/>
            <person name="Kimura A."/>
            <person name="Kitahashi Y."/>
            <person name="Uohara A."/>
        </authorList>
    </citation>
    <scope>NUCLEOTIDE SEQUENCE [LARGE SCALE GENOMIC DNA]</scope>
    <source>
        <strain evidence="13 14">NBRC 108638</strain>
    </source>
</reference>
<name>A0A6V8LUY6_9ACTN</name>